<organism evidence="2 3">
    <name type="scientific">Nocardioides imazamoxiresistens</name>
    <dbReference type="NCBI Taxonomy" id="3231893"/>
    <lineage>
        <taxon>Bacteria</taxon>
        <taxon>Bacillati</taxon>
        <taxon>Actinomycetota</taxon>
        <taxon>Actinomycetes</taxon>
        <taxon>Propionibacteriales</taxon>
        <taxon>Nocardioidaceae</taxon>
        <taxon>Nocardioides</taxon>
    </lineage>
</organism>
<name>A0ABU3PZ50_9ACTN</name>
<accession>A0ABU3PZ50</accession>
<evidence type="ECO:0000256" key="1">
    <source>
        <dbReference type="SAM" id="MobiDB-lite"/>
    </source>
</evidence>
<feature type="compositionally biased region" description="Low complexity" evidence="1">
    <location>
        <begin position="98"/>
        <end position="116"/>
    </location>
</feature>
<feature type="region of interest" description="Disordered" evidence="1">
    <location>
        <begin position="35"/>
        <end position="142"/>
    </location>
</feature>
<dbReference type="Proteomes" id="UP001268542">
    <property type="component" value="Unassembled WGS sequence"/>
</dbReference>
<keyword evidence="3" id="KW-1185">Reference proteome</keyword>
<dbReference type="EMBL" id="JAVYII010000007">
    <property type="protein sequence ID" value="MDT9594517.1"/>
    <property type="molecule type" value="Genomic_DNA"/>
</dbReference>
<reference evidence="2 3" key="1">
    <citation type="submission" date="2023-08" db="EMBL/GenBank/DDBJ databases">
        <title>Nocardioides seae sp. nov., a bacterium isolated from a soil.</title>
        <authorList>
            <person name="Wang X."/>
        </authorList>
    </citation>
    <scope>NUCLEOTIDE SEQUENCE [LARGE SCALE GENOMIC DNA]</scope>
    <source>
        <strain evidence="2 3">YZH12</strain>
    </source>
</reference>
<feature type="compositionally biased region" description="Gly residues" evidence="1">
    <location>
        <begin position="62"/>
        <end position="81"/>
    </location>
</feature>
<comment type="caution">
    <text evidence="2">The sequence shown here is derived from an EMBL/GenBank/DDBJ whole genome shotgun (WGS) entry which is preliminary data.</text>
</comment>
<evidence type="ECO:0000313" key="2">
    <source>
        <dbReference type="EMBL" id="MDT9594517.1"/>
    </source>
</evidence>
<protein>
    <submittedName>
        <fullName evidence="2">Uncharacterized protein</fullName>
    </submittedName>
</protein>
<evidence type="ECO:0000313" key="3">
    <source>
        <dbReference type="Proteomes" id="UP001268542"/>
    </source>
</evidence>
<gene>
    <name evidence="2" type="ORF">RDV89_15640</name>
</gene>
<dbReference type="RefSeq" id="WP_315734366.1">
    <property type="nucleotide sequence ID" value="NZ_JAVYII010000007.1"/>
</dbReference>
<sequence length="248" mass="24624">MSARQALRAIGVRRAAAAALLAVVLAVTLVVVTSPFLGEPGGGPGGDGRRDAAQGEGPTDDGPGGPREPGEPGEPGDGDVAGPGATAPLGAPPPPGSSPTGGIEAAPTTETTEQPGDAVRAADEAQEPTPRVDGPFPTSAESAVGRLVPSYPADVVPPVPGSTVRTSSLSPSTERVQVALVAAGAGGDEVVAFYLAELRRQGFEEVATSALPGRSAVALRRGGSSVVVTVGPERDVYSLFATLLREDV</sequence>
<proteinExistence type="predicted"/>